<keyword evidence="7" id="KW-1185">Reference proteome</keyword>
<evidence type="ECO:0000259" key="5">
    <source>
        <dbReference type="PROSITE" id="PS50931"/>
    </source>
</evidence>
<keyword evidence="4" id="KW-0804">Transcription</keyword>
<evidence type="ECO:0000313" key="7">
    <source>
        <dbReference type="Proteomes" id="UP000270342"/>
    </source>
</evidence>
<dbReference type="GO" id="GO:0003677">
    <property type="term" value="F:DNA binding"/>
    <property type="evidence" value="ECO:0007669"/>
    <property type="project" value="UniProtKB-KW"/>
</dbReference>
<name>A0A494X137_9BURK</name>
<evidence type="ECO:0000256" key="2">
    <source>
        <dbReference type="ARBA" id="ARBA00023015"/>
    </source>
</evidence>
<reference evidence="6 7" key="1">
    <citation type="submission" date="2018-10" db="EMBL/GenBank/DDBJ databases">
        <title>Robbsia sp. DHC34, isolated from soil.</title>
        <authorList>
            <person name="Gao Z.-H."/>
            <person name="Qiu L.-H."/>
        </authorList>
    </citation>
    <scope>NUCLEOTIDE SEQUENCE [LARGE SCALE GENOMIC DNA]</scope>
    <source>
        <strain evidence="6 7">DHC34</strain>
    </source>
</reference>
<keyword evidence="3" id="KW-0238">DNA-binding</keyword>
<dbReference type="Pfam" id="PF03466">
    <property type="entry name" value="LysR_substrate"/>
    <property type="match status" value="1"/>
</dbReference>
<dbReference type="CDD" id="cd08421">
    <property type="entry name" value="PBP2_LTTR_like_1"/>
    <property type="match status" value="1"/>
</dbReference>
<dbReference type="InterPro" id="IPR050950">
    <property type="entry name" value="HTH-type_LysR_regulators"/>
</dbReference>
<dbReference type="InterPro" id="IPR036390">
    <property type="entry name" value="WH_DNA-bd_sf"/>
</dbReference>
<keyword evidence="2" id="KW-0805">Transcription regulation</keyword>
<dbReference type="OrthoDB" id="9785974at2"/>
<dbReference type="InterPro" id="IPR005119">
    <property type="entry name" value="LysR_subst-bd"/>
</dbReference>
<dbReference type="Gene3D" id="1.10.10.10">
    <property type="entry name" value="Winged helix-like DNA-binding domain superfamily/Winged helix DNA-binding domain"/>
    <property type="match status" value="1"/>
</dbReference>
<dbReference type="PROSITE" id="PS50931">
    <property type="entry name" value="HTH_LYSR"/>
    <property type="match status" value="1"/>
</dbReference>
<dbReference type="EMBL" id="RBZU01000020">
    <property type="protein sequence ID" value="RKP44438.1"/>
    <property type="molecule type" value="Genomic_DNA"/>
</dbReference>
<dbReference type="AlphaFoldDB" id="A0A494X137"/>
<evidence type="ECO:0000256" key="4">
    <source>
        <dbReference type="ARBA" id="ARBA00023163"/>
    </source>
</evidence>
<dbReference type="GO" id="GO:0003700">
    <property type="term" value="F:DNA-binding transcription factor activity"/>
    <property type="evidence" value="ECO:0007669"/>
    <property type="project" value="InterPro"/>
</dbReference>
<dbReference type="InterPro" id="IPR036388">
    <property type="entry name" value="WH-like_DNA-bd_sf"/>
</dbReference>
<dbReference type="PANTHER" id="PTHR30419">
    <property type="entry name" value="HTH-TYPE TRANSCRIPTIONAL REGULATOR YBHD"/>
    <property type="match status" value="1"/>
</dbReference>
<evidence type="ECO:0000313" key="6">
    <source>
        <dbReference type="EMBL" id="RKP44438.1"/>
    </source>
</evidence>
<sequence length="298" mass="32943">MRLDPVSLKLFVSVVERGTIAAAAENEHLAAAAVSKRLSELEDTLGIRLLIRTNKGIRPTPAGVELSTRARRALHELDEIAVHMREYEVGIRGFVRVHANISAITQFLPGDIKRFLGEYPNVQVDLEERITSAVTKSVAENAADVGIFSGDISDHDVEVFPYREDVLALVVPADHALVARDDFRFADALNYDFIGLHRGSSINRMLAAAAHDEKRTLKLKVQCTGFDALCFMVNSGLGIGVLPLDIARRYAVMFDFRIIQLADAWARRKIQICVRSFDSLPTAAKLFVNHLRAQPGTA</sequence>
<comment type="similarity">
    <text evidence="1">Belongs to the LysR transcriptional regulatory family.</text>
</comment>
<feature type="domain" description="HTH lysR-type" evidence="5">
    <location>
        <begin position="1"/>
        <end position="60"/>
    </location>
</feature>
<evidence type="ECO:0000256" key="3">
    <source>
        <dbReference type="ARBA" id="ARBA00023125"/>
    </source>
</evidence>
<dbReference type="FunFam" id="1.10.10.10:FF:000001">
    <property type="entry name" value="LysR family transcriptional regulator"/>
    <property type="match status" value="1"/>
</dbReference>
<dbReference type="GO" id="GO:0005829">
    <property type="term" value="C:cytosol"/>
    <property type="evidence" value="ECO:0007669"/>
    <property type="project" value="TreeGrafter"/>
</dbReference>
<dbReference type="SUPFAM" id="SSF53850">
    <property type="entry name" value="Periplasmic binding protein-like II"/>
    <property type="match status" value="1"/>
</dbReference>
<dbReference type="Pfam" id="PF00126">
    <property type="entry name" value="HTH_1"/>
    <property type="match status" value="1"/>
</dbReference>
<evidence type="ECO:0000256" key="1">
    <source>
        <dbReference type="ARBA" id="ARBA00009437"/>
    </source>
</evidence>
<dbReference type="RefSeq" id="WP_121091335.1">
    <property type="nucleotide sequence ID" value="NZ_RBZU01000020.1"/>
</dbReference>
<organism evidence="6 7">
    <name type="scientific">Pararobbsia silviterrae</name>
    <dbReference type="NCBI Taxonomy" id="1792498"/>
    <lineage>
        <taxon>Bacteria</taxon>
        <taxon>Pseudomonadati</taxon>
        <taxon>Pseudomonadota</taxon>
        <taxon>Betaproteobacteria</taxon>
        <taxon>Burkholderiales</taxon>
        <taxon>Burkholderiaceae</taxon>
        <taxon>Pararobbsia</taxon>
    </lineage>
</organism>
<dbReference type="SUPFAM" id="SSF46785">
    <property type="entry name" value="Winged helix' DNA-binding domain"/>
    <property type="match status" value="1"/>
</dbReference>
<comment type="caution">
    <text evidence="6">The sequence shown here is derived from an EMBL/GenBank/DDBJ whole genome shotgun (WGS) entry which is preliminary data.</text>
</comment>
<dbReference type="Proteomes" id="UP000270342">
    <property type="component" value="Unassembled WGS sequence"/>
</dbReference>
<dbReference type="InterPro" id="IPR000847">
    <property type="entry name" value="LysR_HTH_N"/>
</dbReference>
<dbReference type="PANTHER" id="PTHR30419:SF2">
    <property type="entry name" value="LYSR FAMILY TRANSCRIPTIONAL REGULATOR"/>
    <property type="match status" value="1"/>
</dbReference>
<proteinExistence type="inferred from homology"/>
<dbReference type="Gene3D" id="3.40.190.290">
    <property type="match status" value="1"/>
</dbReference>
<accession>A0A494X137</accession>
<gene>
    <name evidence="6" type="ORF">D7S86_27585</name>
</gene>
<protein>
    <submittedName>
        <fullName evidence="6">LysR family transcriptional regulator</fullName>
    </submittedName>
</protein>